<evidence type="ECO:0000256" key="6">
    <source>
        <dbReference type="ARBA" id="ARBA00017721"/>
    </source>
</evidence>
<dbReference type="InterPro" id="IPR050092">
    <property type="entry name" value="RNase_H"/>
</dbReference>
<dbReference type="InterPro" id="IPR002156">
    <property type="entry name" value="RNaseH_domain"/>
</dbReference>
<feature type="domain" description="RNase H type-1" evidence="13">
    <location>
        <begin position="154"/>
        <end position="302"/>
    </location>
</feature>
<dbReference type="EC" id="3.1.26.4" evidence="5"/>
<dbReference type="PROSITE" id="PS50879">
    <property type="entry name" value="RNASE_H_1"/>
    <property type="match status" value="1"/>
</dbReference>
<reference evidence="14 15" key="3">
    <citation type="journal article" date="2015" name="Genome Announc.">
        <title>Draft Genome Sequence of the Archiascomycetous Yeast Saitoella complicata.</title>
        <authorList>
            <person name="Yamauchi K."/>
            <person name="Kondo S."/>
            <person name="Hamamoto M."/>
            <person name="Takahashi Y."/>
            <person name="Ogura Y."/>
            <person name="Hayashi T."/>
            <person name="Nishida H."/>
        </authorList>
    </citation>
    <scope>NUCLEOTIDE SEQUENCE [LARGE SCALE GENOMIC DNA]</scope>
    <source>
        <strain evidence="14 15">NRRL Y-17804</strain>
    </source>
</reference>
<dbReference type="GO" id="GO:0043137">
    <property type="term" value="P:DNA replication, removal of RNA primer"/>
    <property type="evidence" value="ECO:0007669"/>
    <property type="project" value="TreeGrafter"/>
</dbReference>
<dbReference type="Pfam" id="PF01693">
    <property type="entry name" value="Cauli_VI"/>
    <property type="match status" value="1"/>
</dbReference>
<dbReference type="GO" id="GO:0004523">
    <property type="term" value="F:RNA-DNA hybrid ribonuclease activity"/>
    <property type="evidence" value="ECO:0007669"/>
    <property type="project" value="UniProtKB-EC"/>
</dbReference>
<sequence>MQSYTISLRAVRSGAIAQLLSRYHEVSRGLPPTPFPSLSTLMPQPRSKGKSKYYAVVRGRTPGVYRDWATCEREVKGHTGAVYKSFPSEDAAREFLRTGGKSSVPDDSLAAFKAGSGIKRGVADEIDLTPFKKARTAAQLPARPPSPISKSKDKTEWLEVYTDGSCLGNGKRNPVAGVGVYFGPADPRNCTERLPGPTQTNNRAELTAIIRALERTSKGENVRIWTDSQYSIGCLTKWWRGWVAKGWKGATGKGVENVDLIKKALELLRRRGVGKIKFEYVRGHVGIHGNEMADQLAVNGSLHGSPISREPSLPPSRSPTPELEEVMPKIAVGAVRKSPETGEIEEEEYVDDMLELTEEDFRQLDEIAAEKGEGGVGRSRGG</sequence>
<protein>
    <recommendedName>
        <fullName evidence="6">Ribonuclease H</fullName>
        <ecNumber evidence="5">3.1.26.4</ecNumber>
    </recommendedName>
</protein>
<dbReference type="STRING" id="698492.A0A0E9N758"/>
<comment type="catalytic activity">
    <reaction evidence="1">
        <text>Endonucleolytic cleavage to 5'-phosphomonoester.</text>
        <dbReference type="EC" id="3.1.26.4"/>
    </reaction>
</comment>
<reference evidence="14 15" key="1">
    <citation type="journal article" date="2011" name="J. Gen. Appl. Microbiol.">
        <title>Draft genome sequencing of the enigmatic yeast Saitoella complicata.</title>
        <authorList>
            <person name="Nishida H."/>
            <person name="Hamamoto M."/>
            <person name="Sugiyama J."/>
        </authorList>
    </citation>
    <scope>NUCLEOTIDE SEQUENCE [LARGE SCALE GENOMIC DNA]</scope>
    <source>
        <strain evidence="14 15">NRRL Y-17804</strain>
    </source>
</reference>
<organism evidence="14 15">
    <name type="scientific">Saitoella complicata (strain BCRC 22490 / CBS 7301 / JCM 7358 / NBRC 10748 / NRRL Y-17804)</name>
    <dbReference type="NCBI Taxonomy" id="698492"/>
    <lineage>
        <taxon>Eukaryota</taxon>
        <taxon>Fungi</taxon>
        <taxon>Dikarya</taxon>
        <taxon>Ascomycota</taxon>
        <taxon>Taphrinomycotina</taxon>
        <taxon>Taphrinomycotina incertae sedis</taxon>
        <taxon>Saitoella</taxon>
    </lineage>
</organism>
<dbReference type="Pfam" id="PF00075">
    <property type="entry name" value="RNase_H"/>
    <property type="match status" value="1"/>
</dbReference>
<comment type="caution">
    <text evidence="14">The sequence shown here is derived from an EMBL/GenBank/DDBJ whole genome shotgun (WGS) entry which is preliminary data.</text>
</comment>
<dbReference type="GO" id="GO:0003676">
    <property type="term" value="F:nucleic acid binding"/>
    <property type="evidence" value="ECO:0007669"/>
    <property type="project" value="InterPro"/>
</dbReference>
<dbReference type="SUPFAM" id="SSF55658">
    <property type="entry name" value="L9 N-domain-like"/>
    <property type="match status" value="1"/>
</dbReference>
<dbReference type="InterPro" id="IPR011320">
    <property type="entry name" value="RNase_H1_N"/>
</dbReference>
<keyword evidence="15" id="KW-1185">Reference proteome</keyword>
<dbReference type="Gene3D" id="3.30.420.10">
    <property type="entry name" value="Ribonuclease H-like superfamily/Ribonuclease H"/>
    <property type="match status" value="1"/>
</dbReference>
<keyword evidence="11" id="KW-0460">Magnesium</keyword>
<evidence type="ECO:0000256" key="3">
    <source>
        <dbReference type="ARBA" id="ARBA00004065"/>
    </source>
</evidence>
<keyword evidence="7" id="KW-0540">Nuclease</keyword>
<keyword evidence="10" id="KW-0378">Hydrolase</keyword>
<evidence type="ECO:0000313" key="14">
    <source>
        <dbReference type="EMBL" id="GAO45777.1"/>
    </source>
</evidence>
<reference evidence="14 15" key="2">
    <citation type="journal article" date="2014" name="J. Gen. Appl. Microbiol.">
        <title>The early diverging ascomycetous budding yeast Saitoella complicata has three histone deacetylases belonging to the Clr6, Hos2, and Rpd3 lineages.</title>
        <authorList>
            <person name="Nishida H."/>
            <person name="Matsumoto T."/>
            <person name="Kondo S."/>
            <person name="Hamamoto M."/>
            <person name="Yoshikawa H."/>
        </authorList>
    </citation>
    <scope>NUCLEOTIDE SEQUENCE [LARGE SCALE GENOMIC DNA]</scope>
    <source>
        <strain evidence="14 15">NRRL Y-17804</strain>
    </source>
</reference>
<evidence type="ECO:0000256" key="10">
    <source>
        <dbReference type="ARBA" id="ARBA00022801"/>
    </source>
</evidence>
<accession>A0A0E9N758</accession>
<feature type="region of interest" description="Disordered" evidence="12">
    <location>
        <begin position="301"/>
        <end position="322"/>
    </location>
</feature>
<evidence type="ECO:0000256" key="9">
    <source>
        <dbReference type="ARBA" id="ARBA00022759"/>
    </source>
</evidence>
<gene>
    <name evidence="14" type="ORF">G7K_0028-t1</name>
</gene>
<evidence type="ECO:0000256" key="12">
    <source>
        <dbReference type="SAM" id="MobiDB-lite"/>
    </source>
</evidence>
<evidence type="ECO:0000256" key="7">
    <source>
        <dbReference type="ARBA" id="ARBA00022722"/>
    </source>
</evidence>
<keyword evidence="8" id="KW-0479">Metal-binding</keyword>
<evidence type="ECO:0000259" key="13">
    <source>
        <dbReference type="PROSITE" id="PS50879"/>
    </source>
</evidence>
<proteinExistence type="inferred from homology"/>
<dbReference type="AlphaFoldDB" id="A0A0E9N758"/>
<name>A0A0E9N758_SAICN</name>
<keyword evidence="9" id="KW-0255">Endonuclease</keyword>
<evidence type="ECO:0000256" key="5">
    <source>
        <dbReference type="ARBA" id="ARBA00012180"/>
    </source>
</evidence>
<dbReference type="OMA" id="WATCERE"/>
<dbReference type="PANTHER" id="PTHR10642">
    <property type="entry name" value="RIBONUCLEASE H1"/>
    <property type="match status" value="1"/>
</dbReference>
<dbReference type="PANTHER" id="PTHR10642:SF26">
    <property type="entry name" value="RIBONUCLEASE H1"/>
    <property type="match status" value="1"/>
</dbReference>
<dbReference type="Proteomes" id="UP000033140">
    <property type="component" value="Unassembled WGS sequence"/>
</dbReference>
<dbReference type="GO" id="GO:0046872">
    <property type="term" value="F:metal ion binding"/>
    <property type="evidence" value="ECO:0007669"/>
    <property type="project" value="UniProtKB-KW"/>
</dbReference>
<evidence type="ECO:0000256" key="8">
    <source>
        <dbReference type="ARBA" id="ARBA00022723"/>
    </source>
</evidence>
<evidence type="ECO:0000256" key="1">
    <source>
        <dbReference type="ARBA" id="ARBA00000077"/>
    </source>
</evidence>
<comment type="similarity">
    <text evidence="4">Belongs to the RNase H family.</text>
</comment>
<evidence type="ECO:0000313" key="15">
    <source>
        <dbReference type="Proteomes" id="UP000033140"/>
    </source>
</evidence>
<dbReference type="InterPro" id="IPR036397">
    <property type="entry name" value="RNaseH_sf"/>
</dbReference>
<dbReference type="SUPFAM" id="SSF53098">
    <property type="entry name" value="Ribonuclease H-like"/>
    <property type="match status" value="1"/>
</dbReference>
<dbReference type="FunFam" id="3.40.970.10:FF:000002">
    <property type="entry name" value="Ribonuclease H"/>
    <property type="match status" value="1"/>
</dbReference>
<dbReference type="EMBL" id="BACD03000001">
    <property type="protein sequence ID" value="GAO45777.1"/>
    <property type="molecule type" value="Genomic_DNA"/>
</dbReference>
<dbReference type="CDD" id="cd09280">
    <property type="entry name" value="RNase_HI_eukaryote_like"/>
    <property type="match status" value="1"/>
</dbReference>
<evidence type="ECO:0000256" key="4">
    <source>
        <dbReference type="ARBA" id="ARBA00005300"/>
    </source>
</evidence>
<dbReference type="InterPro" id="IPR012337">
    <property type="entry name" value="RNaseH-like_sf"/>
</dbReference>
<dbReference type="Gene3D" id="3.40.970.10">
    <property type="entry name" value="Ribonuclease H1, N-terminal domain"/>
    <property type="match status" value="1"/>
</dbReference>
<evidence type="ECO:0000256" key="11">
    <source>
        <dbReference type="ARBA" id="ARBA00022842"/>
    </source>
</evidence>
<comment type="function">
    <text evidence="3">Endonuclease that specifically degrades the RNA of RNA-DNA hybrids.</text>
</comment>
<dbReference type="InterPro" id="IPR009027">
    <property type="entry name" value="Ribosomal_bL9/RNase_H1_N"/>
</dbReference>
<comment type="cofactor">
    <cofactor evidence="2">
        <name>Mg(2+)</name>
        <dbReference type="ChEBI" id="CHEBI:18420"/>
    </cofactor>
</comment>
<evidence type="ECO:0000256" key="2">
    <source>
        <dbReference type="ARBA" id="ARBA00001946"/>
    </source>
</evidence>
<dbReference type="InterPro" id="IPR037056">
    <property type="entry name" value="RNase_H1_N_sf"/>
</dbReference>